<keyword evidence="1" id="KW-1133">Transmembrane helix</keyword>
<reference evidence="3 4" key="1">
    <citation type="submission" date="2023-03" db="EMBL/GenBank/DDBJ databases">
        <title>YIM 152171 draft genome.</title>
        <authorList>
            <person name="Yang Z."/>
        </authorList>
    </citation>
    <scope>NUCLEOTIDE SEQUENCE [LARGE SCALE GENOMIC DNA]</scope>
    <source>
        <strain evidence="3 4">YIM 152171</strain>
    </source>
</reference>
<sequence>MGTAPRRSAASRLARARRGSMLPLVAMGISALAATGALTVDAGWLYLQRDRLQQTADAVALAGARQLPDELAARAAALDFAVRVLGEDGALFHPGDLTTGTWDRQQRRFVKGGGAAANAMRVEVQRTRARENAVQTFLARLFGIGEMEFVASAVARRATPGCVYVLDPAGGKALDLSGNASLAVPGCEVQVNSDAADALVVSGDASVTALETCVVGDYNLNGGGSARPPPLTGCRAVSDPLAGFVPPQVGSCDWTNRKITGAAVLTPGVYCGGISVTGGAAAVFLPGVYVIKDGPLKVAGNSTLSGAGVGFYLTGGGAELALTGGGRIDLSAPTSGPMAGFVFAAGPDVPAGTSNKIAGGGQMRFEGALYFPRQELTLSGGSDSLSPSPFTLIVAWGVKITGGGTLRFAADPDHPAVPPPFRPQTAPVVVQ</sequence>
<keyword evidence="4" id="KW-1185">Reference proteome</keyword>
<name>A0AAP3XR21_9PROT</name>
<feature type="transmembrane region" description="Helical" evidence="1">
    <location>
        <begin position="21"/>
        <end position="47"/>
    </location>
</feature>
<accession>A0AAP3XR21</accession>
<gene>
    <name evidence="3" type="ORF">PZ740_07510</name>
</gene>
<evidence type="ECO:0000259" key="2">
    <source>
        <dbReference type="Pfam" id="PF09977"/>
    </source>
</evidence>
<organism evidence="3 4">
    <name type="scientific">Marinimicrococcus flavescens</name>
    <dbReference type="NCBI Taxonomy" id="3031815"/>
    <lineage>
        <taxon>Bacteria</taxon>
        <taxon>Pseudomonadati</taxon>
        <taxon>Pseudomonadota</taxon>
        <taxon>Alphaproteobacteria</taxon>
        <taxon>Geminicoccales</taxon>
        <taxon>Geminicoccaceae</taxon>
        <taxon>Marinimicrococcus</taxon>
    </lineage>
</organism>
<keyword evidence="1" id="KW-0472">Membrane</keyword>
<protein>
    <submittedName>
        <fullName evidence="3">Tad domain-containing protein</fullName>
    </submittedName>
</protein>
<feature type="domain" description="DUF2134" evidence="2">
    <location>
        <begin position="62"/>
        <end position="155"/>
    </location>
</feature>
<dbReference type="EMBL" id="JARGEQ010000073">
    <property type="protein sequence ID" value="MDF1586230.1"/>
    <property type="molecule type" value="Genomic_DNA"/>
</dbReference>
<proteinExistence type="predicted"/>
<dbReference type="InterPro" id="IPR018705">
    <property type="entry name" value="DUF2134_membrane"/>
</dbReference>
<dbReference type="Proteomes" id="UP001301140">
    <property type="component" value="Unassembled WGS sequence"/>
</dbReference>
<evidence type="ECO:0000256" key="1">
    <source>
        <dbReference type="SAM" id="Phobius"/>
    </source>
</evidence>
<evidence type="ECO:0000313" key="3">
    <source>
        <dbReference type="EMBL" id="MDF1586230.1"/>
    </source>
</evidence>
<dbReference type="AlphaFoldDB" id="A0AAP3XR21"/>
<dbReference type="Pfam" id="PF09977">
    <property type="entry name" value="Tad_C"/>
    <property type="match status" value="1"/>
</dbReference>
<evidence type="ECO:0000313" key="4">
    <source>
        <dbReference type="Proteomes" id="UP001301140"/>
    </source>
</evidence>
<comment type="caution">
    <text evidence="3">The sequence shown here is derived from an EMBL/GenBank/DDBJ whole genome shotgun (WGS) entry which is preliminary data.</text>
</comment>
<keyword evidence="1" id="KW-0812">Transmembrane</keyword>
<dbReference type="RefSeq" id="WP_327788645.1">
    <property type="nucleotide sequence ID" value="NZ_JARGEQ010000073.1"/>
</dbReference>